<dbReference type="AlphaFoldDB" id="A0A7X8TI05"/>
<gene>
    <name evidence="1" type="ORF">HGQ17_02860</name>
</gene>
<dbReference type="EMBL" id="JABAHY010000001">
    <property type="protein sequence ID" value="NLS08959.1"/>
    <property type="molecule type" value="Genomic_DNA"/>
</dbReference>
<name>A0A7X8TI05_9MICC</name>
<organism evidence="1 2">
    <name type="scientific">Nesterenkonia sedimenti</name>
    <dbReference type="NCBI Taxonomy" id="1463632"/>
    <lineage>
        <taxon>Bacteria</taxon>
        <taxon>Bacillati</taxon>
        <taxon>Actinomycetota</taxon>
        <taxon>Actinomycetes</taxon>
        <taxon>Micrococcales</taxon>
        <taxon>Micrococcaceae</taxon>
        <taxon>Nesterenkonia</taxon>
    </lineage>
</organism>
<evidence type="ECO:0000313" key="2">
    <source>
        <dbReference type="Proteomes" id="UP000523139"/>
    </source>
</evidence>
<reference evidence="1 2" key="1">
    <citation type="submission" date="2020-04" db="EMBL/GenBank/DDBJ databases">
        <title>Nesterenkonia sp. nov., isolated from marine sediment.</title>
        <authorList>
            <person name="Zhang G."/>
        </authorList>
    </citation>
    <scope>NUCLEOTIDE SEQUENCE [LARGE SCALE GENOMIC DNA]</scope>
    <source>
        <strain evidence="1 2">MY13</strain>
    </source>
</reference>
<comment type="caution">
    <text evidence="1">The sequence shown here is derived from an EMBL/GenBank/DDBJ whole genome shotgun (WGS) entry which is preliminary data.</text>
</comment>
<dbReference type="SUPFAM" id="SSF109854">
    <property type="entry name" value="DinB/YfiT-like putative metalloenzymes"/>
    <property type="match status" value="1"/>
</dbReference>
<dbReference type="InterPro" id="IPR034660">
    <property type="entry name" value="DinB/YfiT-like"/>
</dbReference>
<dbReference type="Proteomes" id="UP000523139">
    <property type="component" value="Unassembled WGS sequence"/>
</dbReference>
<accession>A0A7X8TI05</accession>
<dbReference type="Gene3D" id="1.20.120.450">
    <property type="entry name" value="dinb family like domain"/>
    <property type="match status" value="1"/>
</dbReference>
<proteinExistence type="predicted"/>
<sequence>MSDDAVTTAAEQRSHPPLTGSELELLTGFLDFHRQTLRIKASGLSREQLNTALPPSSMTLAGLLKHLAGTTGE</sequence>
<dbReference type="RefSeq" id="WP_168886424.1">
    <property type="nucleotide sequence ID" value="NZ_JABAHY010000001.1"/>
</dbReference>
<protein>
    <submittedName>
        <fullName evidence="1">DUF664 domain-containing protein</fullName>
    </submittedName>
</protein>
<dbReference type="Pfam" id="PF04978">
    <property type="entry name" value="MST"/>
    <property type="match status" value="1"/>
</dbReference>
<dbReference type="InterPro" id="IPR007061">
    <property type="entry name" value="MST-like"/>
</dbReference>
<keyword evidence="2" id="KW-1185">Reference proteome</keyword>
<evidence type="ECO:0000313" key="1">
    <source>
        <dbReference type="EMBL" id="NLS08959.1"/>
    </source>
</evidence>